<accession>A0ABV7N134</accession>
<feature type="compositionally biased region" description="Basic and acidic residues" evidence="1">
    <location>
        <begin position="72"/>
        <end position="82"/>
    </location>
</feature>
<gene>
    <name evidence="2" type="ORF">ACFOJ9_36605</name>
</gene>
<sequence length="204" mass="21995">MTFEARRSPFPIVTHTLSPQDPSGFYLTLGKKSNGRADRFSCLSPRVDDYFWDDSGWEQAADAISPPGRGSAEGKAERARPQVSHDRLIDSVPSPRYLNSGFLHGLVGLVMEIASKTVLRLAEDASVQHVGDGAVVLLARSGQLYTCNGTTEAFLDKVDGVRNLDQIVDLLCEEFEVDKGTLDQDMAALATDLVSEGILAAPGA</sequence>
<reference evidence="3" key="1">
    <citation type="journal article" date="2019" name="Int. J. Syst. Evol. Microbiol.">
        <title>The Global Catalogue of Microorganisms (GCM) 10K type strain sequencing project: providing services to taxonomists for standard genome sequencing and annotation.</title>
        <authorList>
            <consortium name="The Broad Institute Genomics Platform"/>
            <consortium name="The Broad Institute Genome Sequencing Center for Infectious Disease"/>
            <person name="Wu L."/>
            <person name="Ma J."/>
        </authorList>
    </citation>
    <scope>NUCLEOTIDE SEQUENCE [LARGE SCALE GENOMIC DNA]</scope>
    <source>
        <strain evidence="3">ICMP 19515</strain>
    </source>
</reference>
<dbReference type="InterPro" id="IPR008792">
    <property type="entry name" value="PQQD"/>
</dbReference>
<evidence type="ECO:0000256" key="1">
    <source>
        <dbReference type="SAM" id="MobiDB-lite"/>
    </source>
</evidence>
<dbReference type="Gene3D" id="1.10.10.1150">
    <property type="entry name" value="Coenzyme PQQ synthesis protein D (PqqD)"/>
    <property type="match status" value="1"/>
</dbReference>
<comment type="caution">
    <text evidence="2">The sequence shown here is derived from an EMBL/GenBank/DDBJ whole genome shotgun (WGS) entry which is preliminary data.</text>
</comment>
<proteinExistence type="predicted"/>
<dbReference type="EMBL" id="JBHRVD010000001">
    <property type="protein sequence ID" value="MFC3327249.1"/>
    <property type="molecule type" value="Genomic_DNA"/>
</dbReference>
<keyword evidence="3" id="KW-1185">Reference proteome</keyword>
<evidence type="ECO:0000313" key="2">
    <source>
        <dbReference type="EMBL" id="MFC3327249.1"/>
    </source>
</evidence>
<name>A0ABV7N134_9HYPH</name>
<feature type="region of interest" description="Disordered" evidence="1">
    <location>
        <begin position="62"/>
        <end position="82"/>
    </location>
</feature>
<dbReference type="Proteomes" id="UP001595648">
    <property type="component" value="Unassembled WGS sequence"/>
</dbReference>
<dbReference type="RefSeq" id="WP_378986712.1">
    <property type="nucleotide sequence ID" value="NZ_JBHRVD010000001.1"/>
</dbReference>
<organism evidence="2 3">
    <name type="scientific">Mesorhizobium cantuariense</name>
    <dbReference type="NCBI Taxonomy" id="1300275"/>
    <lineage>
        <taxon>Bacteria</taxon>
        <taxon>Pseudomonadati</taxon>
        <taxon>Pseudomonadota</taxon>
        <taxon>Alphaproteobacteria</taxon>
        <taxon>Hyphomicrobiales</taxon>
        <taxon>Phyllobacteriaceae</taxon>
        <taxon>Mesorhizobium</taxon>
    </lineage>
</organism>
<protein>
    <submittedName>
        <fullName evidence="2">PqqD family protein</fullName>
    </submittedName>
</protein>
<evidence type="ECO:0000313" key="3">
    <source>
        <dbReference type="Proteomes" id="UP001595648"/>
    </source>
</evidence>
<dbReference type="Pfam" id="PF05402">
    <property type="entry name" value="PqqD"/>
    <property type="match status" value="1"/>
</dbReference>
<dbReference type="InterPro" id="IPR041881">
    <property type="entry name" value="PqqD_sf"/>
</dbReference>